<dbReference type="OrthoDB" id="3924768at2759"/>
<proteinExistence type="predicted"/>
<protein>
    <submittedName>
        <fullName evidence="2">Uncharacterized protein</fullName>
    </submittedName>
</protein>
<accession>A0A9P3F9E0</accession>
<dbReference type="EMBL" id="BOPL01000010">
    <property type="protein sequence ID" value="GIK06493.1"/>
    <property type="molecule type" value="Genomic_DNA"/>
</dbReference>
<dbReference type="RefSeq" id="XP_043129679.1">
    <property type="nucleotide sequence ID" value="XM_043273744.1"/>
</dbReference>
<reference evidence="2 3" key="1">
    <citation type="submission" date="2021-02" db="EMBL/GenBank/DDBJ databases">
        <title>Pan-genome distribution and transcriptional activeness of fungal secondary metabolism genes in Aspergillus section Fumigati.</title>
        <authorList>
            <person name="Takahashi H."/>
            <person name="Umemura M."/>
            <person name="Ninomiya A."/>
            <person name="Kusuya Y."/>
            <person name="Urayama S."/>
            <person name="Shimizu M."/>
            <person name="Watanabe A."/>
            <person name="Kamei K."/>
            <person name="Yaguchi T."/>
            <person name="Hagiwara D."/>
        </authorList>
    </citation>
    <scope>NUCLEOTIDE SEQUENCE [LARGE SCALE GENOMIC DNA]</scope>
    <source>
        <strain evidence="2 3">IFM 47045</strain>
    </source>
</reference>
<evidence type="ECO:0000313" key="2">
    <source>
        <dbReference type="EMBL" id="GIK06493.1"/>
    </source>
</evidence>
<gene>
    <name evidence="2" type="ORF">Aspvir_002143</name>
</gene>
<sequence length="356" mass="40472">MPSLSSSPEAPQLSSISTYHLYPQNEHSILISPHQLPIQPRKRRKFLKENPEIATDPNGFFVHKPYISFHHPPRTLRRGSSKQGTPICLIHNSAFWKRWNFQFGEDMITAIDPRGAVSWNRRSNADNRVDHGDDLALKGYKVRKWRLWRETGKQYHRDVNAKRKQKRKKTETHKEDVQQAVCHSDDDPDPDAGHRPARADEALALCWTAPLSTRTRCYQWKYAGVDLVWKGTRNLPAELKWSKRCLPWHHLKLTARVPPSSGHSQGELVLAQYFSSIGKKKYGVLVIYKAEVSRVFGPHTPNANAHVGDNYDSSLIGAYEAIVATAVCMVVGEKQKRNVVYAIFKAIRKAGEDGAG</sequence>
<feature type="region of interest" description="Disordered" evidence="1">
    <location>
        <begin position="156"/>
        <end position="195"/>
    </location>
</feature>
<evidence type="ECO:0000313" key="3">
    <source>
        <dbReference type="Proteomes" id="UP000710440"/>
    </source>
</evidence>
<dbReference type="GeneID" id="66930125"/>
<comment type="caution">
    <text evidence="2">The sequence shown here is derived from an EMBL/GenBank/DDBJ whole genome shotgun (WGS) entry which is preliminary data.</text>
</comment>
<feature type="compositionally biased region" description="Basic residues" evidence="1">
    <location>
        <begin position="162"/>
        <end position="171"/>
    </location>
</feature>
<evidence type="ECO:0000256" key="1">
    <source>
        <dbReference type="SAM" id="MobiDB-lite"/>
    </source>
</evidence>
<keyword evidence="3" id="KW-1185">Reference proteome</keyword>
<organism evidence="2 3">
    <name type="scientific">Aspergillus viridinutans</name>
    <dbReference type="NCBI Taxonomy" id="75553"/>
    <lineage>
        <taxon>Eukaryota</taxon>
        <taxon>Fungi</taxon>
        <taxon>Dikarya</taxon>
        <taxon>Ascomycota</taxon>
        <taxon>Pezizomycotina</taxon>
        <taxon>Eurotiomycetes</taxon>
        <taxon>Eurotiomycetidae</taxon>
        <taxon>Eurotiales</taxon>
        <taxon>Aspergillaceae</taxon>
        <taxon>Aspergillus</taxon>
        <taxon>Aspergillus subgen. Fumigati</taxon>
    </lineage>
</organism>
<dbReference type="Proteomes" id="UP000710440">
    <property type="component" value="Unassembled WGS sequence"/>
</dbReference>
<name>A0A9P3F9E0_ASPVI</name>
<dbReference type="AlphaFoldDB" id="A0A9P3F9E0"/>